<evidence type="ECO:0000313" key="2">
    <source>
        <dbReference type="EMBL" id="WLH04390.1"/>
    </source>
</evidence>
<feature type="signal peptide" evidence="1">
    <location>
        <begin position="1"/>
        <end position="21"/>
    </location>
</feature>
<proteinExistence type="predicted"/>
<dbReference type="EMBL" id="CP117450">
    <property type="protein sequence ID" value="WLH04390.1"/>
    <property type="molecule type" value="Genomic_DNA"/>
</dbReference>
<protein>
    <submittedName>
        <fullName evidence="2">Uncharacterized protein</fullName>
    </submittedName>
</protein>
<keyword evidence="3" id="KW-1185">Reference proteome</keyword>
<gene>
    <name evidence="2" type="ORF">PSH67_16175</name>
</gene>
<organism evidence="2 3">
    <name type="scientific">Pseudomonas lurida</name>
    <dbReference type="NCBI Taxonomy" id="244566"/>
    <lineage>
        <taxon>Bacteria</taxon>
        <taxon>Pseudomonadati</taxon>
        <taxon>Pseudomonadota</taxon>
        <taxon>Gammaproteobacteria</taxon>
        <taxon>Pseudomonadales</taxon>
        <taxon>Pseudomonadaceae</taxon>
        <taxon>Pseudomonas</taxon>
    </lineage>
</organism>
<name>A0ABY9FM46_9PSED</name>
<dbReference type="Proteomes" id="UP001236748">
    <property type="component" value="Chromosome"/>
</dbReference>
<feature type="chain" id="PRO_5045230033" evidence="1">
    <location>
        <begin position="22"/>
        <end position="126"/>
    </location>
</feature>
<sequence length="126" mass="13081">MKSLIAWPLAVLMLVSFQASALCLSIADSYTGIIPPNTTITAHGPFKITAANGCSGANIDATVSAGGAGRAPGIFIEQEVGSSWARVSFSIGNNASYSGAFGNYRVRLNNDDAVSKSYSGNVRYGR</sequence>
<accession>A0ABY9FM46</accession>
<evidence type="ECO:0000256" key="1">
    <source>
        <dbReference type="SAM" id="SignalP"/>
    </source>
</evidence>
<keyword evidence="1" id="KW-0732">Signal</keyword>
<evidence type="ECO:0000313" key="3">
    <source>
        <dbReference type="Proteomes" id="UP001236748"/>
    </source>
</evidence>
<dbReference type="RefSeq" id="WP_146117471.1">
    <property type="nucleotide sequence ID" value="NZ_CP023272.1"/>
</dbReference>
<reference evidence="2 3" key="1">
    <citation type="submission" date="2023-02" db="EMBL/GenBank/DDBJ databases">
        <title>Evolution of Hrp T3SS in non-pathogenic Pseudomonas fluorescens.</title>
        <authorList>
            <person name="Liao K."/>
            <person name="Wei H."/>
            <person name="Gu Y."/>
        </authorList>
    </citation>
    <scope>NUCLEOTIDE SEQUENCE [LARGE SCALE GENOMIC DNA]</scope>
    <source>
        <strain evidence="2 3">FP2043</strain>
    </source>
</reference>